<dbReference type="Proteomes" id="UP000238730">
    <property type="component" value="Unassembled WGS sequence"/>
</dbReference>
<dbReference type="OrthoDB" id="5874663at2"/>
<evidence type="ECO:0000313" key="5">
    <source>
        <dbReference type="Proteomes" id="UP000238730"/>
    </source>
</evidence>
<sequence>MPNKPNKQQMITVLIKDIQCDIVDYRQLYKLMLKQHQCYLKFDGVLLSQLTEQQLPLLSQLTQRSQQRAQQLHNLGLPINNQSMNKLIYALPNAIQNKLQQQWQTLETLVKQCHDLNQRNGILSANFSEILNQVYAQIPQQNDNNAYSTPHLMQY</sequence>
<dbReference type="Pfam" id="PF05130">
    <property type="entry name" value="FlgN"/>
    <property type="match status" value="1"/>
</dbReference>
<name>A0A2S7VIT6_PHOAN</name>
<dbReference type="EMBL" id="MSCJ01000003">
    <property type="protein sequence ID" value="PQJ62083.1"/>
    <property type="molecule type" value="Genomic_DNA"/>
</dbReference>
<dbReference type="GO" id="GO:0044780">
    <property type="term" value="P:bacterial-type flagellum assembly"/>
    <property type="evidence" value="ECO:0007669"/>
    <property type="project" value="InterPro"/>
</dbReference>
<evidence type="ECO:0000313" key="4">
    <source>
        <dbReference type="EMBL" id="PQJ62083.1"/>
    </source>
</evidence>
<comment type="caution">
    <text evidence="4">The sequence shown here is derived from an EMBL/GenBank/DDBJ whole genome shotgun (WGS) entry which is preliminary data.</text>
</comment>
<comment type="function">
    <text evidence="1">Required for the efficient initiation of filament assembly.</text>
</comment>
<keyword evidence="3" id="KW-1005">Bacterial flagellum biogenesis</keyword>
<evidence type="ECO:0008006" key="6">
    <source>
        <dbReference type="Google" id="ProtNLM"/>
    </source>
</evidence>
<dbReference type="RefSeq" id="WP_105061915.1">
    <property type="nucleotide sequence ID" value="NZ_MSCJ01000003.1"/>
</dbReference>
<reference evidence="4 5" key="1">
    <citation type="submission" date="2016-12" db="EMBL/GenBank/DDBJ databases">
        <title>Diversity of luminous bacteria.</title>
        <authorList>
            <person name="Yoshizawa S."/>
            <person name="Kogure K."/>
        </authorList>
    </citation>
    <scope>NUCLEOTIDE SEQUENCE [LARGE SCALE GENOMIC DNA]</scope>
    <source>
        <strain evidence="4 5">LC1-200</strain>
    </source>
</reference>
<dbReference type="InterPro" id="IPR007809">
    <property type="entry name" value="FlgN-like"/>
</dbReference>
<protein>
    <recommendedName>
        <fullName evidence="6">Flagellar protein FlgN</fullName>
    </recommendedName>
</protein>
<organism evidence="4 5">
    <name type="scientific">Photobacterium angustum</name>
    <dbReference type="NCBI Taxonomy" id="661"/>
    <lineage>
        <taxon>Bacteria</taxon>
        <taxon>Pseudomonadati</taxon>
        <taxon>Pseudomonadota</taxon>
        <taxon>Gammaproteobacteria</taxon>
        <taxon>Vibrionales</taxon>
        <taxon>Vibrionaceae</taxon>
        <taxon>Photobacterium</taxon>
    </lineage>
</organism>
<dbReference type="InterPro" id="IPR036679">
    <property type="entry name" value="FlgN-like_sf"/>
</dbReference>
<dbReference type="Gene3D" id="1.20.58.300">
    <property type="entry name" value="FlgN-like"/>
    <property type="match status" value="1"/>
</dbReference>
<gene>
    <name evidence="4" type="ORF">BTO08_17700</name>
</gene>
<proteinExistence type="inferred from homology"/>
<evidence type="ECO:0000256" key="3">
    <source>
        <dbReference type="ARBA" id="ARBA00022795"/>
    </source>
</evidence>
<evidence type="ECO:0000256" key="1">
    <source>
        <dbReference type="ARBA" id="ARBA00002397"/>
    </source>
</evidence>
<dbReference type="SUPFAM" id="SSF140566">
    <property type="entry name" value="FlgN-like"/>
    <property type="match status" value="1"/>
</dbReference>
<comment type="similarity">
    <text evidence="2">Belongs to the FlgN family.</text>
</comment>
<evidence type="ECO:0000256" key="2">
    <source>
        <dbReference type="ARBA" id="ARBA00007703"/>
    </source>
</evidence>
<accession>A0A2S7VIT6</accession>
<dbReference type="AlphaFoldDB" id="A0A2S7VIT6"/>